<evidence type="ECO:0000313" key="1">
    <source>
        <dbReference type="EMBL" id="OSD03701.1"/>
    </source>
</evidence>
<proteinExistence type="predicted"/>
<dbReference type="OrthoDB" id="2753667at2759"/>
<dbReference type="AlphaFoldDB" id="A0A1Y2IU26"/>
<gene>
    <name evidence="1" type="ORF">PYCCODRAFT_1466618</name>
</gene>
<protein>
    <submittedName>
        <fullName evidence="1">Uncharacterized protein</fullName>
    </submittedName>
</protein>
<name>A0A1Y2IU26_TRAC3</name>
<sequence length="412" mass="42805">MIGAYPESRSSRPFAALRKHLGVSATSSVLSVSATTIPSPTSVSLAVFRSPTAPSIPVPEAVYTPAIRPESCAVLPVNWRSANVAGGRRECLNVHALLQSPTHCSPAPGAPAGLFDVLVSPSVSTRPVKSPKVSFSPTLDYTTLSSPVNSYSVAAGPVILRSALKKRSSAGGSTSPAIPSSLRNSVSFSMISLEVPGESIAAGDNSVASLLSVCSAARSNTDARNRKSWDLTDLMNNGQLDVDAVTHVLGLGLGMPPVSRSSVGSLGSDAPSAALSISIMSPNAADSAARKESEVDPANAEDNSAEYDVEQYANGWGSPRMDEMRASIQLLTHVHGAPLCVIAEETMSDVCSVAGSVHVPPRPGSTDEEGLMSMELVSAIVEEEGLDTSLRVDEDSWREGESLLTLNVGVAW</sequence>
<dbReference type="EMBL" id="KZ084099">
    <property type="protein sequence ID" value="OSD03701.1"/>
    <property type="molecule type" value="Genomic_DNA"/>
</dbReference>
<keyword evidence="2" id="KW-1185">Reference proteome</keyword>
<accession>A0A1Y2IU26</accession>
<reference evidence="1 2" key="1">
    <citation type="journal article" date="2015" name="Biotechnol. Biofuels">
        <title>Enhanced degradation of softwood versus hardwood by the white-rot fungus Pycnoporus coccineus.</title>
        <authorList>
            <person name="Couturier M."/>
            <person name="Navarro D."/>
            <person name="Chevret D."/>
            <person name="Henrissat B."/>
            <person name="Piumi F."/>
            <person name="Ruiz-Duenas F.J."/>
            <person name="Martinez A.T."/>
            <person name="Grigoriev I.V."/>
            <person name="Riley R."/>
            <person name="Lipzen A."/>
            <person name="Berrin J.G."/>
            <person name="Master E.R."/>
            <person name="Rosso M.N."/>
        </authorList>
    </citation>
    <scope>NUCLEOTIDE SEQUENCE [LARGE SCALE GENOMIC DNA]</scope>
    <source>
        <strain evidence="1 2">BRFM310</strain>
    </source>
</reference>
<dbReference type="Proteomes" id="UP000193067">
    <property type="component" value="Unassembled WGS sequence"/>
</dbReference>
<evidence type="ECO:0000313" key="2">
    <source>
        <dbReference type="Proteomes" id="UP000193067"/>
    </source>
</evidence>
<organism evidence="1 2">
    <name type="scientific">Trametes coccinea (strain BRFM310)</name>
    <name type="common">Pycnoporus coccineus</name>
    <dbReference type="NCBI Taxonomy" id="1353009"/>
    <lineage>
        <taxon>Eukaryota</taxon>
        <taxon>Fungi</taxon>
        <taxon>Dikarya</taxon>
        <taxon>Basidiomycota</taxon>
        <taxon>Agaricomycotina</taxon>
        <taxon>Agaricomycetes</taxon>
        <taxon>Polyporales</taxon>
        <taxon>Polyporaceae</taxon>
        <taxon>Trametes</taxon>
    </lineage>
</organism>